<dbReference type="Pfam" id="PF16884">
    <property type="entry name" value="ADH_N_2"/>
    <property type="match status" value="1"/>
</dbReference>
<dbReference type="Pfam" id="PF00107">
    <property type="entry name" value="ADH_zinc_N"/>
    <property type="match status" value="1"/>
</dbReference>
<dbReference type="RefSeq" id="XP_014530692.1">
    <property type="nucleotide sequence ID" value="XM_014675206.1"/>
</dbReference>
<dbReference type="OMA" id="YPIKNIH"/>
<dbReference type="Proteomes" id="UP000595662">
    <property type="component" value="Chromosome 1"/>
</dbReference>
<evidence type="ECO:0000259" key="2">
    <source>
        <dbReference type="SMART" id="SM00829"/>
    </source>
</evidence>
<dbReference type="InterPro" id="IPR020843">
    <property type="entry name" value="ER"/>
</dbReference>
<dbReference type="GO" id="GO:0016628">
    <property type="term" value="F:oxidoreductase activity, acting on the CH-CH group of donors, NAD or NADP as acceptor"/>
    <property type="evidence" value="ECO:0007669"/>
    <property type="project" value="InterPro"/>
</dbReference>
<sequence length="344" mass="37624">MSVNKTLVFKKIPQGYPVPGEHVVVETAAYDASVAAPDNGVVMQSLYTSFDPYMRGRMRSAEAKSYAPAFTLDKPIDSRTIGKIVRSNNATYKEGDLVIGQVPIQEYIAFGEQELVRIQKLDNPLGIEDIRVFLGPLGMPGLTAYSSLYEIGKPKKGETIFVSAASGAVGQLVGQLAKHEGLRVIGSVGSDEKLEYITKTLNFDGGFNYKTEKPADALARLAPEGIDIYYENVGGEHLDAALDAMNNFGRVVVCGLISQYNSDPYPIKKINNVLVKRITMRGFIVTDKGFADVYSKEHQEKVQKWIKDGSFKVLIHETVGIDNAAEGLVGIFYGKNLGKAVLKF</sequence>
<dbReference type="PANTHER" id="PTHR43205:SF7">
    <property type="entry name" value="PROSTAGLANDIN REDUCTASE 1"/>
    <property type="match status" value="1"/>
</dbReference>
<accession>A0A7T6XJ08</accession>
<dbReference type="Gene3D" id="3.40.50.720">
    <property type="entry name" value="NAD(P)-binding Rossmann-like Domain"/>
    <property type="match status" value="1"/>
</dbReference>
<dbReference type="PANTHER" id="PTHR43205">
    <property type="entry name" value="PROSTAGLANDIN REDUCTASE"/>
    <property type="match status" value="1"/>
</dbReference>
<dbReference type="EMBL" id="CP060774">
    <property type="protein sequence ID" value="QQK42043.1"/>
    <property type="molecule type" value="Genomic_DNA"/>
</dbReference>
<dbReference type="SUPFAM" id="SSF50129">
    <property type="entry name" value="GroES-like"/>
    <property type="match status" value="1"/>
</dbReference>
<feature type="domain" description="Enoyl reductase (ER)" evidence="2">
    <location>
        <begin position="2"/>
        <end position="342"/>
    </location>
</feature>
<dbReference type="SMR" id="A0A7T6XJ08"/>
<evidence type="ECO:0000313" key="3">
    <source>
        <dbReference type="EMBL" id="QQK42043.1"/>
    </source>
</evidence>
<dbReference type="GeneID" id="26234851"/>
<dbReference type="InterPro" id="IPR036291">
    <property type="entry name" value="NAD(P)-bd_dom_sf"/>
</dbReference>
<dbReference type="InterPro" id="IPR013149">
    <property type="entry name" value="ADH-like_C"/>
</dbReference>
<evidence type="ECO:0000313" key="4">
    <source>
        <dbReference type="Proteomes" id="UP000595662"/>
    </source>
</evidence>
<dbReference type="InterPro" id="IPR041694">
    <property type="entry name" value="ADH_N_2"/>
</dbReference>
<dbReference type="VEuPathDB" id="FungiDB:PDIP_65350"/>
<proteinExistence type="predicted"/>
<dbReference type="InterPro" id="IPR011032">
    <property type="entry name" value="GroES-like_sf"/>
</dbReference>
<reference evidence="3 4" key="1">
    <citation type="submission" date="2020-08" db="EMBL/GenBank/DDBJ databases">
        <title>The completed genome sequence of the pathogenic ascomycete fungus Penicillium digitatum.</title>
        <authorList>
            <person name="Wang M."/>
        </authorList>
    </citation>
    <scope>NUCLEOTIDE SEQUENCE [LARGE SCALE GENOMIC DNA]</scope>
    <source>
        <strain evidence="3 4">PdW03</strain>
    </source>
</reference>
<dbReference type="CDD" id="cd05288">
    <property type="entry name" value="PGDH"/>
    <property type="match status" value="1"/>
</dbReference>
<keyword evidence="1" id="KW-0560">Oxidoreductase</keyword>
<gene>
    <name evidence="3" type="ORF">Pdw03_4897</name>
</gene>
<evidence type="ECO:0000256" key="1">
    <source>
        <dbReference type="ARBA" id="ARBA00023002"/>
    </source>
</evidence>
<dbReference type="FunFam" id="3.40.50.720:FF:000121">
    <property type="entry name" value="Prostaglandin reductase 2"/>
    <property type="match status" value="1"/>
</dbReference>
<dbReference type="InterPro" id="IPR045010">
    <property type="entry name" value="MDR_fam"/>
</dbReference>
<dbReference type="KEGG" id="pdp:PDIP_65350"/>
<dbReference type="AlphaFoldDB" id="A0A7T6XJ08"/>
<organism evidence="3 4">
    <name type="scientific">Penicillium digitatum</name>
    <name type="common">Green mold</name>
    <dbReference type="NCBI Taxonomy" id="36651"/>
    <lineage>
        <taxon>Eukaryota</taxon>
        <taxon>Fungi</taxon>
        <taxon>Dikarya</taxon>
        <taxon>Ascomycota</taxon>
        <taxon>Pezizomycotina</taxon>
        <taxon>Eurotiomycetes</taxon>
        <taxon>Eurotiomycetidae</taxon>
        <taxon>Eurotiales</taxon>
        <taxon>Aspergillaceae</taxon>
        <taxon>Penicillium</taxon>
    </lineage>
</organism>
<dbReference type="SUPFAM" id="SSF51735">
    <property type="entry name" value="NAD(P)-binding Rossmann-fold domains"/>
    <property type="match status" value="1"/>
</dbReference>
<protein>
    <submittedName>
        <fullName evidence="3">Oxidoreductase, zinc-binding dehydrogenase family, putative</fullName>
    </submittedName>
</protein>
<dbReference type="SMART" id="SM00829">
    <property type="entry name" value="PKS_ER"/>
    <property type="match status" value="1"/>
</dbReference>
<name>A0A7T6XJ08_PENDI</name>
<dbReference type="Gene3D" id="3.90.180.10">
    <property type="entry name" value="Medium-chain alcohol dehydrogenases, catalytic domain"/>
    <property type="match status" value="1"/>
</dbReference>